<feature type="compositionally biased region" description="Polar residues" evidence="1">
    <location>
        <begin position="1"/>
        <end position="11"/>
    </location>
</feature>
<protein>
    <submittedName>
        <fullName evidence="2">Uncharacterized protein</fullName>
    </submittedName>
</protein>
<comment type="caution">
    <text evidence="2">The sequence shown here is derived from an EMBL/GenBank/DDBJ whole genome shotgun (WGS) entry which is preliminary data.</text>
</comment>
<gene>
    <name evidence="2" type="ORF">EYF80_034071</name>
</gene>
<evidence type="ECO:0000313" key="2">
    <source>
        <dbReference type="EMBL" id="TNN55706.1"/>
    </source>
</evidence>
<dbReference type="AlphaFoldDB" id="A0A4Z2GQG6"/>
<evidence type="ECO:0000256" key="1">
    <source>
        <dbReference type="SAM" id="MobiDB-lite"/>
    </source>
</evidence>
<dbReference type="EMBL" id="SRLO01000448">
    <property type="protein sequence ID" value="TNN55706.1"/>
    <property type="molecule type" value="Genomic_DNA"/>
</dbReference>
<organism evidence="2 3">
    <name type="scientific">Liparis tanakae</name>
    <name type="common">Tanaka's snailfish</name>
    <dbReference type="NCBI Taxonomy" id="230148"/>
    <lineage>
        <taxon>Eukaryota</taxon>
        <taxon>Metazoa</taxon>
        <taxon>Chordata</taxon>
        <taxon>Craniata</taxon>
        <taxon>Vertebrata</taxon>
        <taxon>Euteleostomi</taxon>
        <taxon>Actinopterygii</taxon>
        <taxon>Neopterygii</taxon>
        <taxon>Teleostei</taxon>
        <taxon>Neoteleostei</taxon>
        <taxon>Acanthomorphata</taxon>
        <taxon>Eupercaria</taxon>
        <taxon>Perciformes</taxon>
        <taxon>Cottioidei</taxon>
        <taxon>Cottales</taxon>
        <taxon>Liparidae</taxon>
        <taxon>Liparis</taxon>
    </lineage>
</organism>
<feature type="region of interest" description="Disordered" evidence="1">
    <location>
        <begin position="1"/>
        <end position="51"/>
    </location>
</feature>
<evidence type="ECO:0000313" key="3">
    <source>
        <dbReference type="Proteomes" id="UP000314294"/>
    </source>
</evidence>
<dbReference type="Proteomes" id="UP000314294">
    <property type="component" value="Unassembled WGS sequence"/>
</dbReference>
<proteinExistence type="predicted"/>
<keyword evidence="3" id="KW-1185">Reference proteome</keyword>
<sequence>MHLYQRSQSDNHIAPMSNEKLNPSARQWEGEISTAGPAGADGPITAEISLGSVPPRHAACIARSSAPRSRKSRLQTP</sequence>
<reference evidence="2 3" key="1">
    <citation type="submission" date="2019-03" db="EMBL/GenBank/DDBJ databases">
        <title>First draft genome of Liparis tanakae, snailfish: a comprehensive survey of snailfish specific genes.</title>
        <authorList>
            <person name="Kim W."/>
            <person name="Song I."/>
            <person name="Jeong J.-H."/>
            <person name="Kim D."/>
            <person name="Kim S."/>
            <person name="Ryu S."/>
            <person name="Song J.Y."/>
            <person name="Lee S.K."/>
        </authorList>
    </citation>
    <scope>NUCLEOTIDE SEQUENCE [LARGE SCALE GENOMIC DNA]</scope>
    <source>
        <tissue evidence="2">Muscle</tissue>
    </source>
</reference>
<accession>A0A4Z2GQG6</accession>
<name>A0A4Z2GQG6_9TELE</name>